<dbReference type="Gene3D" id="3.90.550.10">
    <property type="entry name" value="Spore Coat Polysaccharide Biosynthesis Protein SpsA, Chain A"/>
    <property type="match status" value="1"/>
</dbReference>
<evidence type="ECO:0000313" key="6">
    <source>
        <dbReference type="Proteomes" id="UP001138768"/>
    </source>
</evidence>
<evidence type="ECO:0000313" key="5">
    <source>
        <dbReference type="EMBL" id="MBK1617705.1"/>
    </source>
</evidence>
<evidence type="ECO:0000256" key="1">
    <source>
        <dbReference type="ARBA" id="ARBA00006739"/>
    </source>
</evidence>
<dbReference type="PANTHER" id="PTHR43179">
    <property type="entry name" value="RHAMNOSYLTRANSFERASE WBBL"/>
    <property type="match status" value="1"/>
</dbReference>
<evidence type="ECO:0000256" key="3">
    <source>
        <dbReference type="ARBA" id="ARBA00022679"/>
    </source>
</evidence>
<dbReference type="InterPro" id="IPR029044">
    <property type="entry name" value="Nucleotide-diphossugar_trans"/>
</dbReference>
<accession>A0A9X0W6I9</accession>
<proteinExistence type="inferred from homology"/>
<dbReference type="Proteomes" id="UP001138768">
    <property type="component" value="Unassembled WGS sequence"/>
</dbReference>
<keyword evidence="6" id="KW-1185">Reference proteome</keyword>
<sequence length="322" mass="36390">MSVALIIVNYNSGPLLDRCLAAVHAQTRLPDRVLVVDNASDDDSPACIEHRWMGVELLSFDENLGFAAANNRALERCRESDWVALLNPDAFPEPDWLEALLRAAADCPQAGSFASCLVQAEDSTLLDGAGDAYHVSGLVWRIGHGLPRDQVSMQRHQVFAACAAAALYKRSALDAVGGFDERYFCYNEDVDLGFRLRLAGLSCWHVPDAVVRHMGSAITGKHSDFSLYHGHRNLVWTYLKDMPATLLKRYWWQHLLLNLTSLIVLSLQYRTTAIFRAKIAALRGIRQVLKQREHVQAMKQCQDAELIAFMSRQWWRPYWGRH</sequence>
<dbReference type="SUPFAM" id="SSF53448">
    <property type="entry name" value="Nucleotide-diphospho-sugar transferases"/>
    <property type="match status" value="1"/>
</dbReference>
<evidence type="ECO:0000259" key="4">
    <source>
        <dbReference type="Pfam" id="PF00535"/>
    </source>
</evidence>
<dbReference type="GO" id="GO:0016757">
    <property type="term" value="F:glycosyltransferase activity"/>
    <property type="evidence" value="ECO:0007669"/>
    <property type="project" value="UniProtKB-KW"/>
</dbReference>
<protein>
    <recommendedName>
        <fullName evidence="4">Glycosyltransferase 2-like domain-containing protein</fullName>
    </recommendedName>
</protein>
<comment type="similarity">
    <text evidence="1">Belongs to the glycosyltransferase 2 family.</text>
</comment>
<dbReference type="InterPro" id="IPR001173">
    <property type="entry name" value="Glyco_trans_2-like"/>
</dbReference>
<gene>
    <name evidence="5" type="ORF">CKO42_04400</name>
</gene>
<feature type="domain" description="Glycosyltransferase 2-like" evidence="4">
    <location>
        <begin position="5"/>
        <end position="176"/>
    </location>
</feature>
<reference evidence="5 6" key="1">
    <citation type="journal article" date="2020" name="Microorganisms">
        <title>Osmotic Adaptation and Compatible Solute Biosynthesis of Phototrophic Bacteria as Revealed from Genome Analyses.</title>
        <authorList>
            <person name="Imhoff J.F."/>
            <person name="Rahn T."/>
            <person name="Kunzel S."/>
            <person name="Keller A."/>
            <person name="Neulinger S.C."/>
        </authorList>
    </citation>
    <scope>NUCLEOTIDE SEQUENCE [LARGE SCALE GENOMIC DNA]</scope>
    <source>
        <strain evidence="5 6">DSM 25653</strain>
    </source>
</reference>
<dbReference type="Pfam" id="PF00535">
    <property type="entry name" value="Glycos_transf_2"/>
    <property type="match status" value="1"/>
</dbReference>
<keyword evidence="3" id="KW-0808">Transferase</keyword>
<name>A0A9X0W6I9_9GAMM</name>
<dbReference type="AlphaFoldDB" id="A0A9X0W6I9"/>
<keyword evidence="2" id="KW-0328">Glycosyltransferase</keyword>
<dbReference type="EMBL" id="NRRY01000004">
    <property type="protein sequence ID" value="MBK1617705.1"/>
    <property type="molecule type" value="Genomic_DNA"/>
</dbReference>
<evidence type="ECO:0000256" key="2">
    <source>
        <dbReference type="ARBA" id="ARBA00022676"/>
    </source>
</evidence>
<comment type="caution">
    <text evidence="5">The sequence shown here is derived from an EMBL/GenBank/DDBJ whole genome shotgun (WGS) entry which is preliminary data.</text>
</comment>
<dbReference type="CDD" id="cd04186">
    <property type="entry name" value="GT_2_like_c"/>
    <property type="match status" value="1"/>
</dbReference>
<dbReference type="RefSeq" id="WP_200239799.1">
    <property type="nucleotide sequence ID" value="NZ_NRRY01000004.1"/>
</dbReference>
<dbReference type="PANTHER" id="PTHR43179:SF12">
    <property type="entry name" value="GALACTOFURANOSYLTRANSFERASE GLFT2"/>
    <property type="match status" value="1"/>
</dbReference>
<organism evidence="5 6">
    <name type="scientific">Lamprobacter modestohalophilus</name>
    <dbReference type="NCBI Taxonomy" id="1064514"/>
    <lineage>
        <taxon>Bacteria</taxon>
        <taxon>Pseudomonadati</taxon>
        <taxon>Pseudomonadota</taxon>
        <taxon>Gammaproteobacteria</taxon>
        <taxon>Chromatiales</taxon>
        <taxon>Chromatiaceae</taxon>
        <taxon>Lamprobacter</taxon>
    </lineage>
</organism>